<dbReference type="InterPro" id="IPR036291">
    <property type="entry name" value="NAD(P)-bd_dom_sf"/>
</dbReference>
<keyword evidence="2" id="KW-0560">Oxidoreductase</keyword>
<dbReference type="PROSITE" id="PS00061">
    <property type="entry name" value="ADH_SHORT"/>
    <property type="match status" value="1"/>
</dbReference>
<protein>
    <submittedName>
        <fullName evidence="4">SDR family oxidoreductase</fullName>
    </submittedName>
</protein>
<dbReference type="PANTHER" id="PTHR42760:SF133">
    <property type="entry name" value="3-OXOACYL-[ACYL-CARRIER-PROTEIN] REDUCTASE"/>
    <property type="match status" value="1"/>
</dbReference>
<gene>
    <name evidence="4" type="ORF">COS55_02555</name>
</gene>
<evidence type="ECO:0000256" key="2">
    <source>
        <dbReference type="ARBA" id="ARBA00023002"/>
    </source>
</evidence>
<sequence length="245" mass="26895">MQNLINFKKKTVLITGGGKNIGRSIVEVFLHQGANIVVNDILPLEKCEVSKEILSFPKFSFSQGDITSFNYRERLIKETLSKFLKIDVLVNNVGIGSGEGFFDIQPEIMKKSIETNLVAPFFLSQKVAKQMVKTKTGGSIIFISSIHAKIPSGNADYSSTKSALNILVKEMAFELGRFGIRVNGIAPGKIDATAEKDNRIPLQNISGLPDDIAKAVLFFADSNFSRYITGEILTVDGGLSLDFQR</sequence>
<dbReference type="InterPro" id="IPR020904">
    <property type="entry name" value="Sc_DH/Rdtase_CS"/>
</dbReference>
<dbReference type="EMBL" id="PEVD01000037">
    <property type="protein sequence ID" value="PIV01020.1"/>
    <property type="molecule type" value="Genomic_DNA"/>
</dbReference>
<dbReference type="Proteomes" id="UP000230399">
    <property type="component" value="Unassembled WGS sequence"/>
</dbReference>
<dbReference type="CDD" id="cd05233">
    <property type="entry name" value="SDR_c"/>
    <property type="match status" value="1"/>
</dbReference>
<evidence type="ECO:0000313" key="4">
    <source>
        <dbReference type="EMBL" id="PIV01020.1"/>
    </source>
</evidence>
<dbReference type="SUPFAM" id="SSF51735">
    <property type="entry name" value="NAD(P)-binding Rossmann-fold domains"/>
    <property type="match status" value="1"/>
</dbReference>
<comment type="caution">
    <text evidence="4">The sequence shown here is derived from an EMBL/GenBank/DDBJ whole genome shotgun (WGS) entry which is preliminary data.</text>
</comment>
<evidence type="ECO:0000256" key="3">
    <source>
        <dbReference type="RuleBase" id="RU000363"/>
    </source>
</evidence>
<dbReference type="GO" id="GO:0048038">
    <property type="term" value="F:quinone binding"/>
    <property type="evidence" value="ECO:0007669"/>
    <property type="project" value="TreeGrafter"/>
</dbReference>
<dbReference type="FunFam" id="3.40.50.720:FF:000084">
    <property type="entry name" value="Short-chain dehydrogenase reductase"/>
    <property type="match status" value="1"/>
</dbReference>
<comment type="similarity">
    <text evidence="1 3">Belongs to the short-chain dehydrogenases/reductases (SDR) family.</text>
</comment>
<reference evidence="5" key="1">
    <citation type="submission" date="2017-09" db="EMBL/GenBank/DDBJ databases">
        <title>Depth-based differentiation of microbial function through sediment-hosted aquifers and enrichment of novel symbionts in the deep terrestrial subsurface.</title>
        <authorList>
            <person name="Probst A.J."/>
            <person name="Ladd B."/>
            <person name="Jarett J.K."/>
            <person name="Geller-Mcgrath D.E."/>
            <person name="Sieber C.M.K."/>
            <person name="Emerson J.B."/>
            <person name="Anantharaman K."/>
            <person name="Thomas B.C."/>
            <person name="Malmstrom R."/>
            <person name="Stieglmeier M."/>
            <person name="Klingl A."/>
            <person name="Woyke T."/>
            <person name="Ryan C.M."/>
            <person name="Banfield J.F."/>
        </authorList>
    </citation>
    <scope>NUCLEOTIDE SEQUENCE [LARGE SCALE GENOMIC DNA]</scope>
</reference>
<dbReference type="AlphaFoldDB" id="A0A2M7BD80"/>
<dbReference type="PRINTS" id="PR00080">
    <property type="entry name" value="SDRFAMILY"/>
</dbReference>
<dbReference type="PRINTS" id="PR00081">
    <property type="entry name" value="GDHRDH"/>
</dbReference>
<evidence type="ECO:0000313" key="5">
    <source>
        <dbReference type="Proteomes" id="UP000230399"/>
    </source>
</evidence>
<dbReference type="Pfam" id="PF00106">
    <property type="entry name" value="adh_short"/>
    <property type="match status" value="1"/>
</dbReference>
<dbReference type="GO" id="GO:0016616">
    <property type="term" value="F:oxidoreductase activity, acting on the CH-OH group of donors, NAD or NADP as acceptor"/>
    <property type="evidence" value="ECO:0007669"/>
    <property type="project" value="TreeGrafter"/>
</dbReference>
<dbReference type="PANTHER" id="PTHR42760">
    <property type="entry name" value="SHORT-CHAIN DEHYDROGENASES/REDUCTASES FAMILY MEMBER"/>
    <property type="match status" value="1"/>
</dbReference>
<dbReference type="Gene3D" id="3.40.50.720">
    <property type="entry name" value="NAD(P)-binding Rossmann-like Domain"/>
    <property type="match status" value="1"/>
</dbReference>
<dbReference type="InterPro" id="IPR002347">
    <property type="entry name" value="SDR_fam"/>
</dbReference>
<name>A0A2M7BD80_9BACT</name>
<accession>A0A2M7BD80</accession>
<evidence type="ECO:0000256" key="1">
    <source>
        <dbReference type="ARBA" id="ARBA00006484"/>
    </source>
</evidence>
<dbReference type="GO" id="GO:0006633">
    <property type="term" value="P:fatty acid biosynthetic process"/>
    <property type="evidence" value="ECO:0007669"/>
    <property type="project" value="TreeGrafter"/>
</dbReference>
<organism evidence="4 5">
    <name type="scientific">Candidatus Shapirobacteria bacterium CG03_land_8_20_14_0_80_40_19</name>
    <dbReference type="NCBI Taxonomy" id="1974880"/>
    <lineage>
        <taxon>Bacteria</taxon>
        <taxon>Candidatus Shapironibacteriota</taxon>
    </lineage>
</organism>
<proteinExistence type="inferred from homology"/>